<feature type="domain" description="Inositol polyphosphate-related phosphatase" evidence="4">
    <location>
        <begin position="2"/>
        <end position="381"/>
    </location>
</feature>
<evidence type="ECO:0000313" key="5">
    <source>
        <dbReference type="EMBL" id="RFU32428.1"/>
    </source>
</evidence>
<dbReference type="PANTHER" id="PTHR11200:SF286">
    <property type="entry name" value="5-PHOSPHATASE, PUTATIVE (AFU_ORTHOLOGUE AFUA_5G07600)-RELATED"/>
    <property type="match status" value="1"/>
</dbReference>
<proteinExistence type="predicted"/>
<keyword evidence="2" id="KW-0812">Transmembrane</keyword>
<accession>A0A3E2HG79</accession>
<gene>
    <name evidence="5" type="ORF">B7463_g3910</name>
</gene>
<evidence type="ECO:0000256" key="3">
    <source>
        <dbReference type="SAM" id="SignalP"/>
    </source>
</evidence>
<feature type="transmembrane region" description="Helical" evidence="2">
    <location>
        <begin position="425"/>
        <end position="451"/>
    </location>
</feature>
<dbReference type="SUPFAM" id="SSF56219">
    <property type="entry name" value="DNase I-like"/>
    <property type="match status" value="1"/>
</dbReference>
<feature type="compositionally biased region" description="Polar residues" evidence="1">
    <location>
        <begin position="190"/>
        <end position="206"/>
    </location>
</feature>
<keyword evidence="6" id="KW-1185">Reference proteome</keyword>
<evidence type="ECO:0000256" key="2">
    <source>
        <dbReference type="SAM" id="Phobius"/>
    </source>
</evidence>
<feature type="non-terminal residue" evidence="5">
    <location>
        <position position="457"/>
    </location>
</feature>
<dbReference type="Pfam" id="PF22669">
    <property type="entry name" value="Exo_endo_phos2"/>
    <property type="match status" value="1"/>
</dbReference>
<organism evidence="5 6">
    <name type="scientific">Scytalidium lignicola</name>
    <name type="common">Hyphomycete</name>
    <dbReference type="NCBI Taxonomy" id="5539"/>
    <lineage>
        <taxon>Eukaryota</taxon>
        <taxon>Fungi</taxon>
        <taxon>Dikarya</taxon>
        <taxon>Ascomycota</taxon>
        <taxon>Pezizomycotina</taxon>
        <taxon>Leotiomycetes</taxon>
        <taxon>Leotiomycetes incertae sedis</taxon>
        <taxon>Scytalidium</taxon>
    </lineage>
</organism>
<dbReference type="Gene3D" id="3.60.10.10">
    <property type="entry name" value="Endonuclease/exonuclease/phosphatase"/>
    <property type="match status" value="1"/>
</dbReference>
<feature type="region of interest" description="Disordered" evidence="1">
    <location>
        <begin position="190"/>
        <end position="212"/>
    </location>
</feature>
<dbReference type="InterPro" id="IPR036691">
    <property type="entry name" value="Endo/exonu/phosph_ase_sf"/>
</dbReference>
<dbReference type="GO" id="GO:0046856">
    <property type="term" value="P:phosphatidylinositol dephosphorylation"/>
    <property type="evidence" value="ECO:0007669"/>
    <property type="project" value="InterPro"/>
</dbReference>
<dbReference type="InterPro" id="IPR046985">
    <property type="entry name" value="IP5"/>
</dbReference>
<dbReference type="SMART" id="SM00128">
    <property type="entry name" value="IPPc"/>
    <property type="match status" value="1"/>
</dbReference>
<keyword evidence="2" id="KW-0472">Membrane</keyword>
<dbReference type="STRING" id="5539.A0A3E2HG79"/>
<dbReference type="OrthoDB" id="62798at2759"/>
<dbReference type="AlphaFoldDB" id="A0A3E2HG79"/>
<dbReference type="GO" id="GO:0004439">
    <property type="term" value="F:phosphatidylinositol-4,5-bisphosphate 5-phosphatase activity"/>
    <property type="evidence" value="ECO:0007669"/>
    <property type="project" value="TreeGrafter"/>
</dbReference>
<protein>
    <recommendedName>
        <fullName evidence="4">Inositol polyphosphate-related phosphatase domain-containing protein</fullName>
    </recommendedName>
</protein>
<sequence length="457" mass="50876">MAFLNLYILTFNTACCPVDVDALASQFFNGLTSSVLPDIIVLSIQEIAPISYSYIGGSFLLPYFARFHDAVQKAAKQLSSHQDAEQEDIPPYTLISASHVGMTGIMVFSRDPTKVQDLESGGVGVGLMETGNKGATGVRFTYSDAANGPNAQTSLTFVAAHLAAMEEEVARRNEDWKSIVQGLVFSSKAQTPSNGRAATRNNVSSESDQRPLLVDSPQETSIYKPTSHLFVAGDLNYRTSILKPHPTDYEERFPQPNQEESSPKNYSRLFENDQLTQERLAGRTLHGLIEPPVTFPPTYKYDNTKGPYLTPDEEISHWSWSNHRWPSWCDRILYLDIPSWLQLSQPDAKFLVHKYTALPIFPTSDHRPVALSISVPLTPIPAPSDVEIEVVGDDEPRVRMPYDINPEWSARRKSARRLEIVIGSVLYLTTLEGFGLLVATLSGVVGGYFLIRSLYRM</sequence>
<dbReference type="InterPro" id="IPR000300">
    <property type="entry name" value="IPPc"/>
</dbReference>
<dbReference type="EMBL" id="NCSJ02000055">
    <property type="protein sequence ID" value="RFU32428.1"/>
    <property type="molecule type" value="Genomic_DNA"/>
</dbReference>
<feature type="non-terminal residue" evidence="5">
    <location>
        <position position="1"/>
    </location>
</feature>
<dbReference type="PANTHER" id="PTHR11200">
    <property type="entry name" value="INOSITOL 5-PHOSPHATASE"/>
    <property type="match status" value="1"/>
</dbReference>
<evidence type="ECO:0000256" key="1">
    <source>
        <dbReference type="SAM" id="MobiDB-lite"/>
    </source>
</evidence>
<evidence type="ECO:0000259" key="4">
    <source>
        <dbReference type="SMART" id="SM00128"/>
    </source>
</evidence>
<keyword evidence="2" id="KW-1133">Transmembrane helix</keyword>
<keyword evidence="3" id="KW-0732">Signal</keyword>
<evidence type="ECO:0000313" key="6">
    <source>
        <dbReference type="Proteomes" id="UP000258309"/>
    </source>
</evidence>
<dbReference type="OMA" id="HRYPGWT"/>
<feature type="signal peptide" evidence="3">
    <location>
        <begin position="1"/>
        <end position="17"/>
    </location>
</feature>
<name>A0A3E2HG79_SCYLI</name>
<feature type="chain" id="PRO_5017747424" description="Inositol polyphosphate-related phosphatase domain-containing protein" evidence="3">
    <location>
        <begin position="18"/>
        <end position="457"/>
    </location>
</feature>
<comment type="caution">
    <text evidence="5">The sequence shown here is derived from an EMBL/GenBank/DDBJ whole genome shotgun (WGS) entry which is preliminary data.</text>
</comment>
<reference evidence="5 6" key="1">
    <citation type="submission" date="2018-05" db="EMBL/GenBank/DDBJ databases">
        <title>Draft genome sequence of Scytalidium lignicola DSM 105466, a ubiquitous saprotrophic fungus.</title>
        <authorList>
            <person name="Buettner E."/>
            <person name="Gebauer A.M."/>
            <person name="Hofrichter M."/>
            <person name="Liers C."/>
            <person name="Kellner H."/>
        </authorList>
    </citation>
    <scope>NUCLEOTIDE SEQUENCE [LARGE SCALE GENOMIC DNA]</scope>
    <source>
        <strain evidence="5 6">DSM 105466</strain>
    </source>
</reference>
<dbReference type="Proteomes" id="UP000258309">
    <property type="component" value="Unassembled WGS sequence"/>
</dbReference>